<dbReference type="GO" id="GO:0005788">
    <property type="term" value="C:endoplasmic reticulum lumen"/>
    <property type="evidence" value="ECO:0007669"/>
    <property type="project" value="TreeGrafter"/>
</dbReference>
<feature type="non-terminal residue" evidence="2">
    <location>
        <position position="1"/>
    </location>
</feature>
<dbReference type="PANTHER" id="PTHR10760">
    <property type="entry name" value="TORSIN"/>
    <property type="match status" value="1"/>
</dbReference>
<evidence type="ECO:0000259" key="1">
    <source>
        <dbReference type="Pfam" id="PF21376"/>
    </source>
</evidence>
<organism evidence="2">
    <name type="scientific">Arion vulgaris</name>
    <dbReference type="NCBI Taxonomy" id="1028688"/>
    <lineage>
        <taxon>Eukaryota</taxon>
        <taxon>Metazoa</taxon>
        <taxon>Spiralia</taxon>
        <taxon>Lophotrochozoa</taxon>
        <taxon>Mollusca</taxon>
        <taxon>Gastropoda</taxon>
        <taxon>Heterobranchia</taxon>
        <taxon>Euthyneura</taxon>
        <taxon>Panpulmonata</taxon>
        <taxon>Eupulmonata</taxon>
        <taxon>Stylommatophora</taxon>
        <taxon>Helicina</taxon>
        <taxon>Arionoidea</taxon>
        <taxon>Arionidae</taxon>
        <taxon>Arion</taxon>
    </lineage>
</organism>
<dbReference type="InterPro" id="IPR049337">
    <property type="entry name" value="TOR1A_C"/>
</dbReference>
<gene>
    <name evidence="2" type="primary">ORF137597</name>
</gene>
<sequence>KLPAGFLDILVPFIDSRNNIAGISYHKAIFILLSNTGSSDIVKAAFDHWKLGKSRGTLQQSELEGTIVTAINEDKDYGLWQSQIMSKSLINAFIPFLPLEKVHVTKCISDALLANRHLFQMHQLDKIAEVVMTKLKFSPPDEPIFSDMGCKRVTEKIYEAVVE</sequence>
<proteinExistence type="predicted"/>
<dbReference type="PANTHER" id="PTHR10760:SF2">
    <property type="entry name" value="LD13476P-RELATED"/>
    <property type="match status" value="1"/>
</dbReference>
<dbReference type="AlphaFoldDB" id="A0A0B7ASG2"/>
<feature type="domain" description="Torsin-1A C-terminal" evidence="1">
    <location>
        <begin position="99"/>
        <end position="157"/>
    </location>
</feature>
<dbReference type="GO" id="GO:0005635">
    <property type="term" value="C:nuclear envelope"/>
    <property type="evidence" value="ECO:0007669"/>
    <property type="project" value="TreeGrafter"/>
</dbReference>
<protein>
    <recommendedName>
        <fullName evidence="1">Torsin-1A C-terminal domain-containing protein</fullName>
    </recommendedName>
</protein>
<dbReference type="Pfam" id="PF21376">
    <property type="entry name" value="TOR1A_C"/>
    <property type="match status" value="1"/>
</dbReference>
<name>A0A0B7ASG2_9EUPU</name>
<dbReference type="GO" id="GO:0005524">
    <property type="term" value="F:ATP binding"/>
    <property type="evidence" value="ECO:0007669"/>
    <property type="project" value="InterPro"/>
</dbReference>
<reference evidence="2" key="1">
    <citation type="submission" date="2014-12" db="EMBL/GenBank/DDBJ databases">
        <title>Insight into the proteome of Arion vulgaris.</title>
        <authorList>
            <person name="Aradska J."/>
            <person name="Bulat T."/>
            <person name="Smidak R."/>
            <person name="Sarate P."/>
            <person name="Gangsoo J."/>
            <person name="Sialana F."/>
            <person name="Bilban M."/>
            <person name="Lubec G."/>
        </authorList>
    </citation>
    <scope>NUCLEOTIDE SEQUENCE</scope>
    <source>
        <tissue evidence="2">Skin</tissue>
    </source>
</reference>
<dbReference type="EMBL" id="HACG01036682">
    <property type="protein sequence ID" value="CEK83547.1"/>
    <property type="molecule type" value="Transcribed_RNA"/>
</dbReference>
<accession>A0A0B7ASG2</accession>
<evidence type="ECO:0000313" key="2">
    <source>
        <dbReference type="EMBL" id="CEK83547.1"/>
    </source>
</evidence>
<dbReference type="GO" id="GO:0016887">
    <property type="term" value="F:ATP hydrolysis activity"/>
    <property type="evidence" value="ECO:0007669"/>
    <property type="project" value="InterPro"/>
</dbReference>
<dbReference type="InterPro" id="IPR010448">
    <property type="entry name" value="Torsin"/>
</dbReference>